<evidence type="ECO:0000313" key="21">
    <source>
        <dbReference type="EMBL" id="KAG8188778.1"/>
    </source>
</evidence>
<comment type="caution">
    <text evidence="21">The sequence shown here is derived from an EMBL/GenBank/DDBJ whole genome shotgun (WGS) entry which is preliminary data.</text>
</comment>
<dbReference type="GO" id="GO:0016020">
    <property type="term" value="C:membrane"/>
    <property type="evidence" value="ECO:0007669"/>
    <property type="project" value="UniProtKB-SubCell"/>
</dbReference>
<keyword evidence="12 18" id="KW-1133">Transmembrane helix</keyword>
<feature type="transmembrane region" description="Helical" evidence="18">
    <location>
        <begin position="93"/>
        <end position="111"/>
    </location>
</feature>
<dbReference type="PANTHER" id="PTHR44395:SF1">
    <property type="entry name" value="PROTEIN O-MANNOSYL-TRANSFERASE TMTC3"/>
    <property type="match status" value="1"/>
</dbReference>
<evidence type="ECO:0000256" key="15">
    <source>
        <dbReference type="ARBA" id="ARBA00045102"/>
    </source>
</evidence>
<evidence type="ECO:0000256" key="1">
    <source>
        <dbReference type="ARBA" id="ARBA00003582"/>
    </source>
</evidence>
<keyword evidence="7" id="KW-0808">Transferase</keyword>
<evidence type="ECO:0000256" key="3">
    <source>
        <dbReference type="ARBA" id="ARBA00004240"/>
    </source>
</evidence>
<evidence type="ECO:0000256" key="13">
    <source>
        <dbReference type="ARBA" id="ARBA00023136"/>
    </source>
</evidence>
<dbReference type="Gene3D" id="1.25.40.10">
    <property type="entry name" value="Tetratricopeptide repeat domain"/>
    <property type="match status" value="2"/>
</dbReference>
<dbReference type="Proteomes" id="UP000827092">
    <property type="component" value="Unassembled WGS sequence"/>
</dbReference>
<comment type="catalytic activity">
    <reaction evidence="15">
        <text>a di-trans,poly-cis-dolichyl beta-D-mannosyl phosphate + L-seryl-[protein] = 3-O-(alpha-D-mannosyl)-L-seryl-[protein] + a di-trans,poly-cis-dolichyl phosphate + H(+)</text>
        <dbReference type="Rhea" id="RHEA:17377"/>
        <dbReference type="Rhea" id="RHEA-COMP:9863"/>
        <dbReference type="Rhea" id="RHEA-COMP:13546"/>
        <dbReference type="Rhea" id="RHEA-COMP:19498"/>
        <dbReference type="Rhea" id="RHEA-COMP:19501"/>
        <dbReference type="ChEBI" id="CHEBI:15378"/>
        <dbReference type="ChEBI" id="CHEBI:29999"/>
        <dbReference type="ChEBI" id="CHEBI:57683"/>
        <dbReference type="ChEBI" id="CHEBI:58211"/>
        <dbReference type="ChEBI" id="CHEBI:137321"/>
        <dbReference type="EC" id="2.4.1.109"/>
    </reaction>
</comment>
<keyword evidence="11" id="KW-0256">Endoplasmic reticulum</keyword>
<protein>
    <recommendedName>
        <fullName evidence="6">dolichyl-phosphate-mannose--protein mannosyltransferase</fullName>
        <ecNumber evidence="6">2.4.1.109</ecNumber>
    </recommendedName>
</protein>
<keyword evidence="19" id="KW-0732">Signal</keyword>
<evidence type="ECO:0000256" key="11">
    <source>
        <dbReference type="ARBA" id="ARBA00022824"/>
    </source>
</evidence>
<sequence>MLWVKKHHLLQYTVLVSLSLACYHNCLHGDMVYDDIPAVRDNRDVRPHTPITRLLRNDFWGTPIRKEQSHKSYRPLTVLSFRLNYFFHGLQPYGYHVVNVVLHICVCLLFYRLCLNFLPVWSSLVSSALFAVHPIHTEAVSSIVGRAELLSAVFFLCALLRYIHQRCQSGKPSVWNDCGVTSLLAVAGMLCKEQAITVLGVCCVYEVAFPKNLFCGENIRRLMLGRGVMLRDKVLRVAFFVAVVYLALYCRWQVAGGQMPHFSRFDNPASVAPAPSKHLTHHFLVSLHTWLLFYPWTLNCDWSGSSVPLLVTLADTRNLGTLITYAGLFVMLKNVGKMEEAVGKAVLMGLTLLVLPFLPASNLFFPVGFVVAERVLYIPSMGMCILVAQGFSTLYARSKRVGKFLIVLGLLFLLSMHSLKTIHRNKDWESEYNLYSSGLRVNPTNAKLHSNMGQVMENLWHSKESEYNLYSSGLRVNPTNAKLHNNMGQVMENLRRFEEALGHYTTATRIEPEDVRGFLNVGRVLALLRRYEEAENVYRKAKNLLPRVESLEGKGKSEEVRVGPNHLQLFLNLASLISQNDSRLEEADQLYQEALTLRSDFTNAYLNRGDVLLKMNRSKEAEAMYHRALEFDDGNPDLQYNLGVVLMDQGRNREALERFNKALDIEPDHEKSLELSAILMQEFGAPDYKNLARVRLERIVDRGKETDRVYINLGLVAVENRNFNSAEKWFRKALQKDPSSREALFNSALLLTEQHREAEAIAFLDQLLELYPGHINGLLLLADVNVNYLKNLDVAEQCYLRVLQLDPSNPKAEHNMCVVFFERQDFSGAERCFSRILDFHPDLPNVRQHLQAVQQILREQYSNPGRLIGADSVS</sequence>
<evidence type="ECO:0000256" key="17">
    <source>
        <dbReference type="SAM" id="Coils"/>
    </source>
</evidence>
<evidence type="ECO:0000256" key="18">
    <source>
        <dbReference type="SAM" id="Phobius"/>
    </source>
</evidence>
<dbReference type="InterPro" id="IPR013618">
    <property type="entry name" value="TMTC_DUF1736"/>
</dbReference>
<evidence type="ECO:0000256" key="19">
    <source>
        <dbReference type="SAM" id="SignalP"/>
    </source>
</evidence>
<dbReference type="PANTHER" id="PTHR44395">
    <property type="match status" value="1"/>
</dbReference>
<dbReference type="InterPro" id="IPR011990">
    <property type="entry name" value="TPR-like_helical_dom_sf"/>
</dbReference>
<keyword evidence="22" id="KW-1185">Reference proteome</keyword>
<evidence type="ECO:0000256" key="7">
    <source>
        <dbReference type="ARBA" id="ARBA00022679"/>
    </source>
</evidence>
<feature type="chain" id="PRO_5043327904" description="dolichyl-phosphate-mannose--protein mannosyltransferase" evidence="19">
    <location>
        <begin position="30"/>
        <end position="874"/>
    </location>
</feature>
<evidence type="ECO:0000256" key="10">
    <source>
        <dbReference type="ARBA" id="ARBA00022803"/>
    </source>
</evidence>
<evidence type="ECO:0000256" key="9">
    <source>
        <dbReference type="ARBA" id="ARBA00022737"/>
    </source>
</evidence>
<comment type="pathway">
    <text evidence="4">Protein modification; protein glycosylation.</text>
</comment>
<keyword evidence="17" id="KW-0175">Coiled coil</keyword>
<evidence type="ECO:0000313" key="22">
    <source>
        <dbReference type="Proteomes" id="UP000827092"/>
    </source>
</evidence>
<feature type="repeat" description="TPR" evidence="16">
    <location>
        <begin position="707"/>
        <end position="740"/>
    </location>
</feature>
<comment type="similarity">
    <text evidence="5">Belongs to the TMTC family.</text>
</comment>
<evidence type="ECO:0000256" key="8">
    <source>
        <dbReference type="ARBA" id="ARBA00022692"/>
    </source>
</evidence>
<feature type="transmembrane region" description="Helical" evidence="18">
    <location>
        <begin position="143"/>
        <end position="163"/>
    </location>
</feature>
<evidence type="ECO:0000259" key="20">
    <source>
        <dbReference type="Pfam" id="PF08409"/>
    </source>
</evidence>
<dbReference type="Pfam" id="PF08409">
    <property type="entry name" value="TMTC_DUF1736"/>
    <property type="match status" value="1"/>
</dbReference>
<evidence type="ECO:0000256" key="6">
    <source>
        <dbReference type="ARBA" id="ARBA00012839"/>
    </source>
</evidence>
<organism evidence="21 22">
    <name type="scientific">Oedothorax gibbosus</name>
    <dbReference type="NCBI Taxonomy" id="931172"/>
    <lineage>
        <taxon>Eukaryota</taxon>
        <taxon>Metazoa</taxon>
        <taxon>Ecdysozoa</taxon>
        <taxon>Arthropoda</taxon>
        <taxon>Chelicerata</taxon>
        <taxon>Arachnida</taxon>
        <taxon>Araneae</taxon>
        <taxon>Araneomorphae</taxon>
        <taxon>Entelegynae</taxon>
        <taxon>Araneoidea</taxon>
        <taxon>Linyphiidae</taxon>
        <taxon>Erigoninae</taxon>
        <taxon>Oedothorax</taxon>
    </lineage>
</organism>
<feature type="transmembrane region" description="Helical" evidence="18">
    <location>
        <begin position="401"/>
        <end position="419"/>
    </location>
</feature>
<dbReference type="SMART" id="SM00028">
    <property type="entry name" value="TPR"/>
    <property type="match status" value="9"/>
</dbReference>
<feature type="transmembrane region" description="Helical" evidence="18">
    <location>
        <begin position="234"/>
        <end position="254"/>
    </location>
</feature>
<feature type="repeat" description="TPR" evidence="16">
    <location>
        <begin position="481"/>
        <end position="514"/>
    </location>
</feature>
<feature type="repeat" description="TPR" evidence="16">
    <location>
        <begin position="515"/>
        <end position="548"/>
    </location>
</feature>
<evidence type="ECO:0000256" key="5">
    <source>
        <dbReference type="ARBA" id="ARBA00007882"/>
    </source>
</evidence>
<comment type="function">
    <text evidence="1">Transfers mannosyl residues to the hydroxyl group of serine or threonine residues.</text>
</comment>
<dbReference type="Pfam" id="PF14559">
    <property type="entry name" value="TPR_19"/>
    <property type="match status" value="1"/>
</dbReference>
<evidence type="ECO:0000256" key="2">
    <source>
        <dbReference type="ARBA" id="ARBA00004141"/>
    </source>
</evidence>
<dbReference type="EMBL" id="JAFNEN010000230">
    <property type="protein sequence ID" value="KAG8188778.1"/>
    <property type="molecule type" value="Genomic_DNA"/>
</dbReference>
<dbReference type="EC" id="2.4.1.109" evidence="6"/>
<feature type="transmembrane region" description="Helical" evidence="18">
    <location>
        <begin position="318"/>
        <end position="335"/>
    </location>
</feature>
<feature type="coiled-coil region" evidence="17">
    <location>
        <begin position="524"/>
        <end position="551"/>
    </location>
</feature>
<dbReference type="GO" id="GO:0004169">
    <property type="term" value="F:dolichyl-phosphate-mannose-protein mannosyltransferase activity"/>
    <property type="evidence" value="ECO:0007669"/>
    <property type="project" value="UniProtKB-EC"/>
</dbReference>
<dbReference type="InterPro" id="IPR019734">
    <property type="entry name" value="TPR_rpt"/>
</dbReference>
<keyword evidence="10 16" id="KW-0802">TPR repeat</keyword>
<feature type="repeat" description="TPR" evidence="16">
    <location>
        <begin position="636"/>
        <end position="669"/>
    </location>
</feature>
<dbReference type="AlphaFoldDB" id="A0AAV6UY72"/>
<feature type="signal peptide" evidence="19">
    <location>
        <begin position="1"/>
        <end position="29"/>
    </location>
</feature>
<name>A0AAV6UY72_9ARAC</name>
<feature type="domain" description="DUF1736" evidence="20">
    <location>
        <begin position="257"/>
        <end position="328"/>
    </location>
</feature>
<dbReference type="GO" id="GO:0005783">
    <property type="term" value="C:endoplasmic reticulum"/>
    <property type="evidence" value="ECO:0007669"/>
    <property type="project" value="UniProtKB-SubCell"/>
</dbReference>
<evidence type="ECO:0000256" key="14">
    <source>
        <dbReference type="ARBA" id="ARBA00045085"/>
    </source>
</evidence>
<accession>A0AAV6UY72</accession>
<evidence type="ECO:0000256" key="12">
    <source>
        <dbReference type="ARBA" id="ARBA00022989"/>
    </source>
</evidence>
<feature type="transmembrane region" description="Helical" evidence="18">
    <location>
        <begin position="375"/>
        <end position="394"/>
    </location>
</feature>
<proteinExistence type="inferred from homology"/>
<comment type="subcellular location">
    <subcellularLocation>
        <location evidence="3">Endoplasmic reticulum</location>
    </subcellularLocation>
    <subcellularLocation>
        <location evidence="2">Membrane</location>
        <topology evidence="2">Multi-pass membrane protein</topology>
    </subcellularLocation>
</comment>
<evidence type="ECO:0000256" key="16">
    <source>
        <dbReference type="PROSITE-ProRule" id="PRU00339"/>
    </source>
</evidence>
<dbReference type="FunFam" id="1.25.40.10:FF:000239">
    <property type="entry name" value="Transmembrane and TPR repeat-containing protein 3"/>
    <property type="match status" value="1"/>
</dbReference>
<keyword evidence="13 18" id="KW-0472">Membrane</keyword>
<reference evidence="21 22" key="1">
    <citation type="journal article" date="2022" name="Nat. Ecol. Evol.">
        <title>A masculinizing supergene underlies an exaggerated male reproductive morph in a spider.</title>
        <authorList>
            <person name="Hendrickx F."/>
            <person name="De Corte Z."/>
            <person name="Sonet G."/>
            <person name="Van Belleghem S.M."/>
            <person name="Kostlbacher S."/>
            <person name="Vangestel C."/>
        </authorList>
    </citation>
    <scope>NUCLEOTIDE SEQUENCE [LARGE SCALE GENOMIC DNA]</scope>
    <source>
        <strain evidence="21">W744_W776</strain>
    </source>
</reference>
<dbReference type="SUPFAM" id="SSF48452">
    <property type="entry name" value="TPR-like"/>
    <property type="match status" value="2"/>
</dbReference>
<evidence type="ECO:0000256" key="4">
    <source>
        <dbReference type="ARBA" id="ARBA00004922"/>
    </source>
</evidence>
<feature type="repeat" description="TPR" evidence="16">
    <location>
        <begin position="602"/>
        <end position="635"/>
    </location>
</feature>
<comment type="catalytic activity">
    <reaction evidence="14">
        <text>a di-trans,poly-cis-dolichyl beta-D-mannosyl phosphate + L-threonyl-[protein] = 3-O-(alpha-D-mannosyl)-L-threonyl-[protein] + a di-trans,poly-cis-dolichyl phosphate + H(+)</text>
        <dbReference type="Rhea" id="RHEA:53396"/>
        <dbReference type="Rhea" id="RHEA-COMP:11060"/>
        <dbReference type="Rhea" id="RHEA-COMP:13547"/>
        <dbReference type="Rhea" id="RHEA-COMP:19498"/>
        <dbReference type="Rhea" id="RHEA-COMP:19501"/>
        <dbReference type="ChEBI" id="CHEBI:15378"/>
        <dbReference type="ChEBI" id="CHEBI:30013"/>
        <dbReference type="ChEBI" id="CHEBI:57683"/>
        <dbReference type="ChEBI" id="CHEBI:58211"/>
        <dbReference type="ChEBI" id="CHEBI:137323"/>
        <dbReference type="EC" id="2.4.1.109"/>
    </reaction>
</comment>
<gene>
    <name evidence="21" type="ORF">JTE90_009173</name>
</gene>
<dbReference type="Pfam" id="PF13432">
    <property type="entry name" value="TPR_16"/>
    <property type="match status" value="2"/>
</dbReference>
<keyword evidence="8 18" id="KW-0812">Transmembrane</keyword>
<keyword evidence="9" id="KW-0677">Repeat</keyword>
<dbReference type="PROSITE" id="PS51257">
    <property type="entry name" value="PROKAR_LIPOPROTEIN"/>
    <property type="match status" value="1"/>
</dbReference>
<feature type="transmembrane region" description="Helical" evidence="18">
    <location>
        <begin position="347"/>
        <end position="369"/>
    </location>
</feature>
<dbReference type="PROSITE" id="PS50293">
    <property type="entry name" value="TPR_REGION"/>
    <property type="match status" value="1"/>
</dbReference>
<dbReference type="PROSITE" id="PS50005">
    <property type="entry name" value="TPR"/>
    <property type="match status" value="5"/>
</dbReference>